<dbReference type="Proteomes" id="UP001056012">
    <property type="component" value="Chromosome 2"/>
</dbReference>
<reference evidence="2" key="1">
    <citation type="submission" date="2021-12" db="EMBL/GenBank/DDBJ databases">
        <title>Curvularia clavata genome.</title>
        <authorList>
            <person name="Cao Y."/>
        </authorList>
    </citation>
    <scope>NUCLEOTIDE SEQUENCE</scope>
    <source>
        <strain evidence="2">Yc1106</strain>
    </source>
</reference>
<proteinExistence type="predicted"/>
<name>A0A9Q8Z2C7_CURCL</name>
<feature type="region of interest" description="Disordered" evidence="1">
    <location>
        <begin position="205"/>
        <end position="234"/>
    </location>
</feature>
<gene>
    <name evidence="2" type="ORF">yc1106_02180</name>
</gene>
<evidence type="ECO:0000256" key="1">
    <source>
        <dbReference type="SAM" id="MobiDB-lite"/>
    </source>
</evidence>
<dbReference type="AlphaFoldDB" id="A0A9Q8Z2C7"/>
<feature type="compositionally biased region" description="Basic residues" evidence="1">
    <location>
        <begin position="443"/>
        <end position="460"/>
    </location>
</feature>
<dbReference type="VEuPathDB" id="FungiDB:yc1106_02180"/>
<dbReference type="EMBL" id="CP089275">
    <property type="protein sequence ID" value="USP74906.1"/>
    <property type="molecule type" value="Genomic_DNA"/>
</dbReference>
<feature type="compositionally biased region" description="Polar residues" evidence="1">
    <location>
        <begin position="224"/>
        <end position="234"/>
    </location>
</feature>
<organism evidence="2 3">
    <name type="scientific">Curvularia clavata</name>
    <dbReference type="NCBI Taxonomy" id="95742"/>
    <lineage>
        <taxon>Eukaryota</taxon>
        <taxon>Fungi</taxon>
        <taxon>Dikarya</taxon>
        <taxon>Ascomycota</taxon>
        <taxon>Pezizomycotina</taxon>
        <taxon>Dothideomycetes</taxon>
        <taxon>Pleosporomycetidae</taxon>
        <taxon>Pleosporales</taxon>
        <taxon>Pleosporineae</taxon>
        <taxon>Pleosporaceae</taxon>
        <taxon>Curvularia</taxon>
    </lineage>
</organism>
<evidence type="ECO:0000313" key="3">
    <source>
        <dbReference type="Proteomes" id="UP001056012"/>
    </source>
</evidence>
<feature type="region of interest" description="Disordered" evidence="1">
    <location>
        <begin position="443"/>
        <end position="465"/>
    </location>
</feature>
<feature type="compositionally biased region" description="Low complexity" evidence="1">
    <location>
        <begin position="205"/>
        <end position="214"/>
    </location>
</feature>
<dbReference type="OrthoDB" id="3800429at2759"/>
<sequence length="484" mass="54409">MTFFNLGFKALAYPAPNVLDPVSPCQCSLIFRCDDASKQATVLLVLRIPTTHDIQLFVLQYDADKLLSGTVSLTSGNSYIPRPQLDELLRNKDNKHWDVKTLALSVDDSCPLWCPDARSFGPKPGCESAFRQFVELTKASTIHIVFDYKHVRKERQGMFKAFSKAARGLVGYPVDGSLAKQGLRRASWEVFYPIDTIEAPPAYDSCPSLSSPSHSPKRFAPQSPAKSHTSETTVPLSPAAAEALAKDFIYASPGIDYQTEAINAAVSKQLPAYLEKALPGVVQSLLAGVPSSRSSSPSFTSGDYLGNKYPKLPPLTSLGKAWIPHLRIHLAQQFQQYQAHQLQQFEKIVDKRLNELWNDAYDARAHETAELMNEMEEYKADMSLLKQDTIKDLGSELEDLFTRCREEKRALSDNINEQLSELHHEIHTLKRLKSQKMIAREFSKRKRRRTGLSKGMGKRLARGDKRLLGRRREAEEAEWVDISS</sequence>
<evidence type="ECO:0000313" key="2">
    <source>
        <dbReference type="EMBL" id="USP74906.1"/>
    </source>
</evidence>
<protein>
    <submittedName>
        <fullName evidence="2">Uncharacterized protein</fullName>
    </submittedName>
</protein>
<accession>A0A9Q8Z2C7</accession>
<keyword evidence="3" id="KW-1185">Reference proteome</keyword>